<feature type="transmembrane region" description="Helical" evidence="1">
    <location>
        <begin position="95"/>
        <end position="114"/>
    </location>
</feature>
<evidence type="ECO:0000256" key="1">
    <source>
        <dbReference type="SAM" id="Phobius"/>
    </source>
</evidence>
<sequence>MPISLSLAPFMITLLCMLLRGFQLVFALVPLITGMMSYSTSTADGRNFRLGSNESTFALLVGYTIAEYSAAFLLVVELFPMILRPRAAFTRTSDVFLATLALVSGVTLASGDYTQHCNDYTGLVHCSNLKASSVFLFLSVVPLLGSFLLTFVKAEDQRLEDIECRDRAGSYRMVTTPMSSTSPIDNRNLVTA</sequence>
<dbReference type="InterPro" id="IPR052649">
    <property type="entry name" value="NCE102-like"/>
</dbReference>
<keyword evidence="1" id="KW-0472">Membrane</keyword>
<evidence type="ECO:0008006" key="4">
    <source>
        <dbReference type="Google" id="ProtNLM"/>
    </source>
</evidence>
<keyword evidence="1" id="KW-0812">Transmembrane</keyword>
<dbReference type="PANTHER" id="PTHR28165:SF1">
    <property type="entry name" value="NON-CLASSICAL EXPORT PROTEIN 2-RELATED"/>
    <property type="match status" value="1"/>
</dbReference>
<feature type="transmembrane region" description="Helical" evidence="1">
    <location>
        <begin position="134"/>
        <end position="152"/>
    </location>
</feature>
<keyword evidence="1" id="KW-1133">Transmembrane helix</keyword>
<feature type="transmembrane region" description="Helical" evidence="1">
    <location>
        <begin position="57"/>
        <end position="83"/>
    </location>
</feature>
<name>A0AAD9GQU7_9STRA</name>
<dbReference type="AlphaFoldDB" id="A0AAD9GQU7"/>
<keyword evidence="3" id="KW-1185">Reference proteome</keyword>
<reference evidence="2" key="1">
    <citation type="submission" date="2023-08" db="EMBL/GenBank/DDBJ databases">
        <title>Reference Genome Resource for the Citrus Pathogen Phytophthora citrophthora.</title>
        <authorList>
            <person name="Moller H."/>
            <person name="Coetzee B."/>
            <person name="Rose L.J."/>
            <person name="Van Niekerk J.M."/>
        </authorList>
    </citation>
    <scope>NUCLEOTIDE SEQUENCE</scope>
    <source>
        <strain evidence="2">STE-U-9442</strain>
    </source>
</reference>
<organism evidence="2 3">
    <name type="scientific">Phytophthora citrophthora</name>
    <dbReference type="NCBI Taxonomy" id="4793"/>
    <lineage>
        <taxon>Eukaryota</taxon>
        <taxon>Sar</taxon>
        <taxon>Stramenopiles</taxon>
        <taxon>Oomycota</taxon>
        <taxon>Peronosporomycetes</taxon>
        <taxon>Peronosporales</taxon>
        <taxon>Peronosporaceae</taxon>
        <taxon>Phytophthora</taxon>
    </lineage>
</organism>
<dbReference type="EMBL" id="JASMQC010000007">
    <property type="protein sequence ID" value="KAK1943379.1"/>
    <property type="molecule type" value="Genomic_DNA"/>
</dbReference>
<protein>
    <recommendedName>
        <fullName evidence="4">MARVEL domain-containing protein</fullName>
    </recommendedName>
</protein>
<comment type="caution">
    <text evidence="2">The sequence shown here is derived from an EMBL/GenBank/DDBJ whole genome shotgun (WGS) entry which is preliminary data.</text>
</comment>
<dbReference type="PANTHER" id="PTHR28165">
    <property type="entry name" value="NON-CLASSICAL EXPORT PROTEIN 2-RELATED"/>
    <property type="match status" value="1"/>
</dbReference>
<evidence type="ECO:0000313" key="2">
    <source>
        <dbReference type="EMBL" id="KAK1943379.1"/>
    </source>
</evidence>
<evidence type="ECO:0000313" key="3">
    <source>
        <dbReference type="Proteomes" id="UP001259832"/>
    </source>
</evidence>
<dbReference type="Proteomes" id="UP001259832">
    <property type="component" value="Unassembled WGS sequence"/>
</dbReference>
<gene>
    <name evidence="2" type="ORF">P3T76_004775</name>
</gene>
<proteinExistence type="predicted"/>
<accession>A0AAD9GQU7</accession>